<gene>
    <name evidence="2" type="ORF">PAHA3_3940</name>
</gene>
<evidence type="ECO:0000259" key="1">
    <source>
        <dbReference type="PROSITE" id="PS51520"/>
    </source>
</evidence>
<dbReference type="InterPro" id="IPR002620">
    <property type="entry name" value="Alphavirus_nsp2pro"/>
</dbReference>
<dbReference type="PROSITE" id="PS51520">
    <property type="entry name" value="NSP2PRO"/>
    <property type="match status" value="1"/>
</dbReference>
<protein>
    <recommendedName>
        <fullName evidence="1">Peptidase C9 domain-containing protein</fullName>
    </recommendedName>
</protein>
<proteinExistence type="predicted"/>
<organism evidence="2 3">
    <name type="scientific">Paenibacillus amylolyticus</name>
    <dbReference type="NCBI Taxonomy" id="1451"/>
    <lineage>
        <taxon>Bacteria</taxon>
        <taxon>Bacillati</taxon>
        <taxon>Bacillota</taxon>
        <taxon>Bacilli</taxon>
        <taxon>Bacillales</taxon>
        <taxon>Paenibacillaceae</taxon>
        <taxon>Paenibacillus</taxon>
    </lineage>
</organism>
<reference evidence="3" key="2">
    <citation type="submission" date="2016-01" db="EMBL/GenBank/DDBJ databases">
        <title>Draft Genome Sequence of Paenibacillus amylolyticus Heshi-A3 that Was Isolated from Fermented Rice Bran with Aging Salted Mackerel, Which Was Named Heshiko as Traditional Fermented Seafood in Japan.</title>
        <authorList>
            <person name="Akuzawa S."/>
            <person name="Nakagawa J."/>
            <person name="Kanekatsu T."/>
            <person name="Kubota E."/>
            <person name="Ohtake R."/>
            <person name="Suzuki T."/>
            <person name="Kanesaki Y."/>
        </authorList>
    </citation>
    <scope>NUCLEOTIDE SEQUENCE [LARGE SCALE GENOMIC DNA]</scope>
    <source>
        <strain evidence="3">Heshi-A3</strain>
    </source>
</reference>
<name>A0A124DYD1_PAEAM</name>
<dbReference type="Proteomes" id="UP000069697">
    <property type="component" value="Unassembled WGS sequence"/>
</dbReference>
<accession>A0A124DYD1</accession>
<sequence>MTAEVCPDCRSVRADQANFNQIGNAITASNAHVAKDPLQDPPSVCWSGTDNPTLMLAPITIAVE</sequence>
<dbReference type="EMBL" id="BCNV01000004">
    <property type="protein sequence ID" value="GAS83838.1"/>
    <property type="molecule type" value="Genomic_DNA"/>
</dbReference>
<comment type="caution">
    <text evidence="2">The sequence shown here is derived from an EMBL/GenBank/DDBJ whole genome shotgun (WGS) entry which is preliminary data.</text>
</comment>
<evidence type="ECO:0000313" key="3">
    <source>
        <dbReference type="Proteomes" id="UP000069697"/>
    </source>
</evidence>
<feature type="domain" description="Peptidase C9" evidence="1">
    <location>
        <begin position="36"/>
        <end position="64"/>
    </location>
</feature>
<evidence type="ECO:0000313" key="2">
    <source>
        <dbReference type="EMBL" id="GAS83838.1"/>
    </source>
</evidence>
<dbReference type="AlphaFoldDB" id="A0A124DYD1"/>
<reference evidence="2 3" key="1">
    <citation type="journal article" date="2016" name="Genome Announc.">
        <title>Draft Genome Sequence of Paenibacillus amylolyticus Heshi-A3, Isolated from Fermented Rice Bran in a Japanese Fermented Seafood Dish.</title>
        <authorList>
            <person name="Akuzawa S."/>
            <person name="Nagaoka J."/>
            <person name="Kanekatsu M."/>
            <person name="Kubota E."/>
            <person name="Ohtake R."/>
            <person name="Suzuki T."/>
            <person name="Kanesaki Y."/>
        </authorList>
    </citation>
    <scope>NUCLEOTIDE SEQUENCE [LARGE SCALE GENOMIC DNA]</scope>
    <source>
        <strain evidence="2 3">Heshi-A3</strain>
    </source>
</reference>